<sequence>MKLTEEHIAHIEETLVLNGLYFEDLKLEVTDHIASEIEILMEENTLPFEENFKLVLDKWKPQLQPSFSFLIGFANPKIMTTKCHELIKNKLLIVICIASFTTSLVLLLTRNLEFLAFILEIQQVFKTFIFVVFCLVLSIWGLLSLSKRQTSFSYLIKKKSIGLFIFLFMIGIGLFPAQLNHTDFKISFVTIFISIIYVLLAGMYLQLALKHFQFERKLKNN</sequence>
<dbReference type="OrthoDB" id="1188278at2"/>
<keyword evidence="1" id="KW-0812">Transmembrane</keyword>
<proteinExistence type="predicted"/>
<protein>
    <submittedName>
        <fullName evidence="2">Uncharacterized protein</fullName>
    </submittedName>
</protein>
<keyword evidence="1" id="KW-1133">Transmembrane helix</keyword>
<dbReference type="Proteomes" id="UP000294644">
    <property type="component" value="Unassembled WGS sequence"/>
</dbReference>
<reference evidence="2 3" key="1">
    <citation type="submission" date="2019-03" db="EMBL/GenBank/DDBJ databases">
        <title>Flavobacterium LB-D12 sp. nov., isolated from arctic soil.</title>
        <authorList>
            <person name="Chaudhary D.K."/>
        </authorList>
    </citation>
    <scope>NUCLEOTIDE SEQUENCE [LARGE SCALE GENOMIC DNA]</scope>
    <source>
        <strain evidence="2 3">LB-D12</strain>
    </source>
</reference>
<keyword evidence="3" id="KW-1185">Reference proteome</keyword>
<feature type="transmembrane region" description="Helical" evidence="1">
    <location>
        <begin position="124"/>
        <end position="143"/>
    </location>
</feature>
<name>A0A4R5D226_9FLAO</name>
<evidence type="ECO:0000313" key="2">
    <source>
        <dbReference type="EMBL" id="TDE04325.1"/>
    </source>
</evidence>
<feature type="transmembrane region" description="Helical" evidence="1">
    <location>
        <begin position="91"/>
        <end position="112"/>
    </location>
</feature>
<feature type="transmembrane region" description="Helical" evidence="1">
    <location>
        <begin position="163"/>
        <end position="180"/>
    </location>
</feature>
<dbReference type="EMBL" id="SMFN01000008">
    <property type="protein sequence ID" value="TDE04325.1"/>
    <property type="molecule type" value="Genomic_DNA"/>
</dbReference>
<dbReference type="AlphaFoldDB" id="A0A4R5D226"/>
<evidence type="ECO:0000256" key="1">
    <source>
        <dbReference type="SAM" id="Phobius"/>
    </source>
</evidence>
<comment type="caution">
    <text evidence="2">The sequence shown here is derived from an EMBL/GenBank/DDBJ whole genome shotgun (WGS) entry which is preliminary data.</text>
</comment>
<gene>
    <name evidence="2" type="ORF">E0F91_08390</name>
</gene>
<organism evidence="2 3">
    <name type="scientific">Flavobacterium sandaracinum</name>
    <dbReference type="NCBI Taxonomy" id="2541733"/>
    <lineage>
        <taxon>Bacteria</taxon>
        <taxon>Pseudomonadati</taxon>
        <taxon>Bacteroidota</taxon>
        <taxon>Flavobacteriia</taxon>
        <taxon>Flavobacteriales</taxon>
        <taxon>Flavobacteriaceae</taxon>
        <taxon>Flavobacterium</taxon>
    </lineage>
</organism>
<evidence type="ECO:0000313" key="3">
    <source>
        <dbReference type="Proteomes" id="UP000294644"/>
    </source>
</evidence>
<feature type="transmembrane region" description="Helical" evidence="1">
    <location>
        <begin position="186"/>
        <end position="209"/>
    </location>
</feature>
<keyword evidence="1" id="KW-0472">Membrane</keyword>
<dbReference type="RefSeq" id="WP_132065921.1">
    <property type="nucleotide sequence ID" value="NZ_SMFN01000008.1"/>
</dbReference>
<accession>A0A4R5D226</accession>